<evidence type="ECO:0000313" key="13">
    <source>
        <dbReference type="Proteomes" id="UP001262410"/>
    </source>
</evidence>
<dbReference type="PANTHER" id="PTHR32196:SF29">
    <property type="entry name" value="AUTOINDUCER 2 IMPORT SYSTEM PERMEASE PROTEIN LSRC"/>
    <property type="match status" value="1"/>
</dbReference>
<comment type="function">
    <text evidence="9">Part of the ABC transporter complex LsrABCD involved in autoinducer 2 (AI-2) import. Probably responsible for the translocation of the substrate across the membrane.</text>
</comment>
<evidence type="ECO:0000256" key="2">
    <source>
        <dbReference type="ARBA" id="ARBA00011262"/>
    </source>
</evidence>
<dbReference type="RefSeq" id="WP_309802253.1">
    <property type="nucleotide sequence ID" value="NZ_JAVDPW010000023.1"/>
</dbReference>
<evidence type="ECO:0000256" key="11">
    <source>
        <dbReference type="SAM" id="Phobius"/>
    </source>
</evidence>
<evidence type="ECO:0000313" key="12">
    <source>
        <dbReference type="EMBL" id="MDR6294636.1"/>
    </source>
</evidence>
<proteinExistence type="predicted"/>
<dbReference type="CDD" id="cd06579">
    <property type="entry name" value="TM_PBP1_transp_AraH_like"/>
    <property type="match status" value="1"/>
</dbReference>
<evidence type="ECO:0000256" key="3">
    <source>
        <dbReference type="ARBA" id="ARBA00022448"/>
    </source>
</evidence>
<feature type="transmembrane region" description="Helical" evidence="11">
    <location>
        <begin position="264"/>
        <end position="283"/>
    </location>
</feature>
<evidence type="ECO:0000256" key="7">
    <source>
        <dbReference type="ARBA" id="ARBA00022989"/>
    </source>
</evidence>
<feature type="transmembrane region" description="Helical" evidence="11">
    <location>
        <begin position="176"/>
        <end position="200"/>
    </location>
</feature>
<evidence type="ECO:0000256" key="5">
    <source>
        <dbReference type="ARBA" id="ARBA00022519"/>
    </source>
</evidence>
<evidence type="ECO:0000256" key="6">
    <source>
        <dbReference type="ARBA" id="ARBA00022692"/>
    </source>
</evidence>
<keyword evidence="8 11" id="KW-0472">Membrane</keyword>
<keyword evidence="4" id="KW-1003">Cell membrane</keyword>
<gene>
    <name evidence="12" type="ORF">E9232_007192</name>
</gene>
<dbReference type="Proteomes" id="UP001262410">
    <property type="component" value="Unassembled WGS sequence"/>
</dbReference>
<comment type="subcellular location">
    <subcellularLocation>
        <location evidence="1">Cell membrane</location>
        <topology evidence="1">Multi-pass membrane protein</topology>
    </subcellularLocation>
</comment>
<keyword evidence="13" id="KW-1185">Reference proteome</keyword>
<dbReference type="Pfam" id="PF02653">
    <property type="entry name" value="BPD_transp_2"/>
    <property type="match status" value="1"/>
</dbReference>
<comment type="caution">
    <text evidence="12">The sequence shown here is derived from an EMBL/GenBank/DDBJ whole genome shotgun (WGS) entry which is preliminary data.</text>
</comment>
<evidence type="ECO:0000256" key="4">
    <source>
        <dbReference type="ARBA" id="ARBA00022475"/>
    </source>
</evidence>
<keyword evidence="7 11" id="KW-1133">Transmembrane helix</keyword>
<evidence type="ECO:0000256" key="10">
    <source>
        <dbReference type="ARBA" id="ARBA00039382"/>
    </source>
</evidence>
<protein>
    <recommendedName>
        <fullName evidence="10">Autoinducer 2 import system permease protein LsrC</fullName>
    </recommendedName>
</protein>
<accession>A0ABU1K193</accession>
<evidence type="ECO:0000256" key="1">
    <source>
        <dbReference type="ARBA" id="ARBA00004651"/>
    </source>
</evidence>
<evidence type="ECO:0000256" key="9">
    <source>
        <dbReference type="ARBA" id="ARBA00025439"/>
    </source>
</evidence>
<reference evidence="12 13" key="1">
    <citation type="submission" date="2023-07" db="EMBL/GenBank/DDBJ databases">
        <title>Sorghum-associated microbial communities from plants grown in Nebraska, USA.</title>
        <authorList>
            <person name="Schachtman D."/>
        </authorList>
    </citation>
    <scope>NUCLEOTIDE SEQUENCE [LARGE SCALE GENOMIC DNA]</scope>
    <source>
        <strain evidence="12 13">584</strain>
    </source>
</reference>
<feature type="transmembrane region" description="Helical" evidence="11">
    <location>
        <begin position="233"/>
        <end position="252"/>
    </location>
</feature>
<keyword evidence="3" id="KW-0813">Transport</keyword>
<name>A0ABU1K193_9PROT</name>
<sequence length="354" mass="36415">MTAAMRRWSSDRGLLLAIGLFVLFYGLYSAYHPRGGSADVIAQNVNETFTLALVAMAQTVPVLLGGLDLSVGALMTLVNCLASHLLTGTGWDLALGVVLCLATGVLAGFVNGALVVYGRIQPIIATLASGAVFIGIALFLRPTPGGAVDADLSWAASNTLFDVADTYGWWGGDLPGWFQAIQAIPVPVILAVLMVGLVWLPFKNSVTGRGCYAIGSSEQAAFMSGVAIDRSKLAAFTLSGFFAAAAGVYLALQTGSGNADTSMAGTYTLNSIAAVVVGGTSLFGGSGGAVASIVGVMVLRAISFCFRVVPEDSALAFLANPLLQPLFEGVILLAAVSIGAARVFSVKNRLHLFG</sequence>
<comment type="subunit">
    <text evidence="2">The complex is composed of two ATP-binding proteins (LsrA), two transmembrane proteins (LsrC and LsrD) and a solute-binding protein (LsrB).</text>
</comment>
<evidence type="ECO:0000256" key="8">
    <source>
        <dbReference type="ARBA" id="ARBA00023136"/>
    </source>
</evidence>
<feature type="transmembrane region" description="Helical" evidence="11">
    <location>
        <begin position="123"/>
        <end position="140"/>
    </location>
</feature>
<keyword evidence="5" id="KW-0997">Cell inner membrane</keyword>
<feature type="transmembrane region" description="Helical" evidence="11">
    <location>
        <begin position="93"/>
        <end position="117"/>
    </location>
</feature>
<dbReference type="PANTHER" id="PTHR32196">
    <property type="entry name" value="ABC TRANSPORTER PERMEASE PROTEIN YPHD-RELATED-RELATED"/>
    <property type="match status" value="1"/>
</dbReference>
<keyword evidence="6 11" id="KW-0812">Transmembrane</keyword>
<organism evidence="12 13">
    <name type="scientific">Inquilinus ginsengisoli</name>
    <dbReference type="NCBI Taxonomy" id="363840"/>
    <lineage>
        <taxon>Bacteria</taxon>
        <taxon>Pseudomonadati</taxon>
        <taxon>Pseudomonadota</taxon>
        <taxon>Alphaproteobacteria</taxon>
        <taxon>Rhodospirillales</taxon>
        <taxon>Rhodospirillaceae</taxon>
        <taxon>Inquilinus</taxon>
    </lineage>
</organism>
<dbReference type="EMBL" id="JAVDPW010000023">
    <property type="protein sequence ID" value="MDR6294636.1"/>
    <property type="molecule type" value="Genomic_DNA"/>
</dbReference>
<dbReference type="InterPro" id="IPR001851">
    <property type="entry name" value="ABC_transp_permease"/>
</dbReference>